<dbReference type="InterPro" id="IPR011684">
    <property type="entry name" value="NAB"/>
</dbReference>
<feature type="coiled-coil region" evidence="2">
    <location>
        <begin position="149"/>
        <end position="183"/>
    </location>
</feature>
<protein>
    <recommendedName>
        <fullName evidence="4">NAB domain-containing protein</fullName>
    </recommendedName>
</protein>
<evidence type="ECO:0000256" key="3">
    <source>
        <dbReference type="SAM" id="MobiDB-lite"/>
    </source>
</evidence>
<feature type="domain" description="NAB" evidence="4">
    <location>
        <begin position="7"/>
        <end position="94"/>
    </location>
</feature>
<reference evidence="5 6" key="1">
    <citation type="journal article" date="2023" name="Hortic Res">
        <title>Pangenome of water caltrop reveals structural variations and asymmetric subgenome divergence after allopolyploidization.</title>
        <authorList>
            <person name="Zhang X."/>
            <person name="Chen Y."/>
            <person name="Wang L."/>
            <person name="Yuan Y."/>
            <person name="Fang M."/>
            <person name="Shi L."/>
            <person name="Lu R."/>
            <person name="Comes H.P."/>
            <person name="Ma Y."/>
            <person name="Chen Y."/>
            <person name="Huang G."/>
            <person name="Zhou Y."/>
            <person name="Zheng Z."/>
            <person name="Qiu Y."/>
        </authorList>
    </citation>
    <scope>NUCLEOTIDE SEQUENCE [LARGE SCALE GENOMIC DNA]</scope>
    <source>
        <strain evidence="5">F231</strain>
    </source>
</reference>
<feature type="region of interest" description="Disordered" evidence="3">
    <location>
        <begin position="1"/>
        <end position="21"/>
    </location>
</feature>
<evidence type="ECO:0000313" key="6">
    <source>
        <dbReference type="Proteomes" id="UP001346149"/>
    </source>
</evidence>
<evidence type="ECO:0000256" key="2">
    <source>
        <dbReference type="SAM" id="Coils"/>
    </source>
</evidence>
<proteinExistence type="predicted"/>
<accession>A0AAN7LAN7</accession>
<dbReference type="PROSITE" id="PS51774">
    <property type="entry name" value="NAB"/>
    <property type="match status" value="1"/>
</dbReference>
<evidence type="ECO:0000259" key="4">
    <source>
        <dbReference type="PROSITE" id="PS51774"/>
    </source>
</evidence>
<gene>
    <name evidence="5" type="ORF">SAY86_016618</name>
</gene>
<sequence>MSDQSPSSSLTGSRRSRSPFTTRPSWLLCTIADFDEKMKAIETANCGKECTGHTFAQRAESYYIERPQLLSLLQNLYNGYLALSNLYINALAKPDGENCIELESPDLQDHDEVENSEVHSSLSYQKSPMSEEVGMAELEMENVENDSRMEESYKKIQLQENLLEVLESERMILVGQNADLELQVAAFVEQNQVLLGEKELLKYRASELAKCVWKTKGEGCVKELRSKRVVELEKKEMQLGNEDGEDGKGISEGSVGCFDKLKPGSRWKAEVKKLNIFNGRH</sequence>
<dbReference type="GO" id="GO:0003779">
    <property type="term" value="F:actin binding"/>
    <property type="evidence" value="ECO:0007669"/>
    <property type="project" value="InterPro"/>
</dbReference>
<evidence type="ECO:0000313" key="5">
    <source>
        <dbReference type="EMBL" id="KAK4782516.1"/>
    </source>
</evidence>
<keyword evidence="6" id="KW-1185">Reference proteome</keyword>
<name>A0AAN7LAN7_TRANT</name>
<keyword evidence="1 2" id="KW-0175">Coiled coil</keyword>
<comment type="caution">
    <text evidence="5">The sequence shown here is derived from an EMBL/GenBank/DDBJ whole genome shotgun (WGS) entry which is preliminary data.</text>
</comment>
<dbReference type="AlphaFoldDB" id="A0AAN7LAN7"/>
<organism evidence="5 6">
    <name type="scientific">Trapa natans</name>
    <name type="common">Water chestnut</name>
    <dbReference type="NCBI Taxonomy" id="22666"/>
    <lineage>
        <taxon>Eukaryota</taxon>
        <taxon>Viridiplantae</taxon>
        <taxon>Streptophyta</taxon>
        <taxon>Embryophyta</taxon>
        <taxon>Tracheophyta</taxon>
        <taxon>Spermatophyta</taxon>
        <taxon>Magnoliopsida</taxon>
        <taxon>eudicotyledons</taxon>
        <taxon>Gunneridae</taxon>
        <taxon>Pentapetalae</taxon>
        <taxon>rosids</taxon>
        <taxon>malvids</taxon>
        <taxon>Myrtales</taxon>
        <taxon>Lythraceae</taxon>
        <taxon>Trapa</taxon>
    </lineage>
</organism>
<evidence type="ECO:0000256" key="1">
    <source>
        <dbReference type="ARBA" id="ARBA00023054"/>
    </source>
</evidence>
<dbReference type="Proteomes" id="UP001346149">
    <property type="component" value="Unassembled WGS sequence"/>
</dbReference>
<dbReference type="EMBL" id="JAXQNO010000016">
    <property type="protein sequence ID" value="KAK4782516.1"/>
    <property type="molecule type" value="Genomic_DNA"/>
</dbReference>